<dbReference type="STRING" id="1051891.A0A0C3KJ91"/>
<dbReference type="InterPro" id="IPR019734">
    <property type="entry name" value="TPR_rpt"/>
</dbReference>
<name>A0A0C3KJ91_9AGAM</name>
<dbReference type="EMBL" id="KN823135">
    <property type="protein sequence ID" value="KIO21533.1"/>
    <property type="molecule type" value="Genomic_DNA"/>
</dbReference>
<dbReference type="PANTHER" id="PTHR46423:SF1">
    <property type="entry name" value="RNA POLYMERASE II-ASSOCIATED PROTEIN 3"/>
    <property type="match status" value="1"/>
</dbReference>
<dbReference type="InterPro" id="IPR002893">
    <property type="entry name" value="Znf_MYND"/>
</dbReference>
<evidence type="ECO:0000259" key="8">
    <source>
        <dbReference type="PROSITE" id="PS50865"/>
    </source>
</evidence>
<keyword evidence="2 5" id="KW-0863">Zinc-finger</keyword>
<dbReference type="SMART" id="SM00028">
    <property type="entry name" value="TPR"/>
    <property type="match status" value="3"/>
</dbReference>
<dbReference type="SUPFAM" id="SSF48452">
    <property type="entry name" value="TPR-like"/>
    <property type="match status" value="1"/>
</dbReference>
<reference evidence="10" key="2">
    <citation type="submission" date="2015-01" db="EMBL/GenBank/DDBJ databases">
        <title>Evolutionary Origins and Diversification of the Mycorrhizal Mutualists.</title>
        <authorList>
            <consortium name="DOE Joint Genome Institute"/>
            <consortium name="Mycorrhizal Genomics Consortium"/>
            <person name="Kohler A."/>
            <person name="Kuo A."/>
            <person name="Nagy L.G."/>
            <person name="Floudas D."/>
            <person name="Copeland A."/>
            <person name="Barry K.W."/>
            <person name="Cichocki N."/>
            <person name="Veneault-Fourrey C."/>
            <person name="LaButti K."/>
            <person name="Lindquist E.A."/>
            <person name="Lipzen A."/>
            <person name="Lundell T."/>
            <person name="Morin E."/>
            <person name="Murat C."/>
            <person name="Riley R."/>
            <person name="Ohm R."/>
            <person name="Sun H."/>
            <person name="Tunlid A."/>
            <person name="Henrissat B."/>
            <person name="Grigoriev I.V."/>
            <person name="Hibbett D.S."/>
            <person name="Martin F."/>
        </authorList>
    </citation>
    <scope>NUCLEOTIDE SEQUENCE [LARGE SCALE GENOMIC DNA]</scope>
    <source>
        <strain evidence="10">MUT 4182</strain>
    </source>
</reference>
<protein>
    <recommendedName>
        <fullName evidence="8">MYND-type domain-containing protein</fullName>
    </recommendedName>
</protein>
<dbReference type="GO" id="GO:0101031">
    <property type="term" value="C:protein folding chaperone complex"/>
    <property type="evidence" value="ECO:0007669"/>
    <property type="project" value="TreeGrafter"/>
</dbReference>
<feature type="domain" description="MYND-type" evidence="8">
    <location>
        <begin position="317"/>
        <end position="357"/>
    </location>
</feature>
<evidence type="ECO:0000256" key="1">
    <source>
        <dbReference type="ARBA" id="ARBA00022723"/>
    </source>
</evidence>
<dbReference type="InterPro" id="IPR051966">
    <property type="entry name" value="RPAP3"/>
</dbReference>
<dbReference type="PROSITE" id="PS01360">
    <property type="entry name" value="ZF_MYND_1"/>
    <property type="match status" value="1"/>
</dbReference>
<dbReference type="PANTHER" id="PTHR46423">
    <property type="entry name" value="RNA POLYMERASE II-ASSOCIATED PROTEIN 3"/>
    <property type="match status" value="1"/>
</dbReference>
<dbReference type="SUPFAM" id="SSF144232">
    <property type="entry name" value="HIT/MYND zinc finger-like"/>
    <property type="match status" value="1"/>
</dbReference>
<dbReference type="Proteomes" id="UP000054248">
    <property type="component" value="Unassembled WGS sequence"/>
</dbReference>
<dbReference type="OrthoDB" id="629492at2759"/>
<evidence type="ECO:0000313" key="9">
    <source>
        <dbReference type="EMBL" id="KIO21533.1"/>
    </source>
</evidence>
<keyword evidence="3 6" id="KW-0802">TPR repeat</keyword>
<dbReference type="AlphaFoldDB" id="A0A0C3KJ91"/>
<feature type="region of interest" description="Disordered" evidence="7">
    <location>
        <begin position="1"/>
        <end position="25"/>
    </location>
</feature>
<organism evidence="9 10">
    <name type="scientific">Tulasnella calospora MUT 4182</name>
    <dbReference type="NCBI Taxonomy" id="1051891"/>
    <lineage>
        <taxon>Eukaryota</taxon>
        <taxon>Fungi</taxon>
        <taxon>Dikarya</taxon>
        <taxon>Basidiomycota</taxon>
        <taxon>Agaricomycotina</taxon>
        <taxon>Agaricomycetes</taxon>
        <taxon>Cantharellales</taxon>
        <taxon>Tulasnellaceae</taxon>
        <taxon>Tulasnella</taxon>
    </lineage>
</organism>
<dbReference type="Gene3D" id="1.25.40.10">
    <property type="entry name" value="Tetratricopeptide repeat domain"/>
    <property type="match status" value="1"/>
</dbReference>
<evidence type="ECO:0000256" key="4">
    <source>
        <dbReference type="ARBA" id="ARBA00022833"/>
    </source>
</evidence>
<keyword evidence="4" id="KW-0862">Zinc</keyword>
<dbReference type="InterPro" id="IPR011990">
    <property type="entry name" value="TPR-like_helical_dom_sf"/>
</dbReference>
<dbReference type="PROSITE" id="PS50005">
    <property type="entry name" value="TPR"/>
    <property type="match status" value="1"/>
</dbReference>
<keyword evidence="1" id="KW-0479">Metal-binding</keyword>
<sequence length="530" mass="60135">MTSEETPIVTEPLQESTSPQSPNELTTKQQIMTLHFYLKEKETWENEVLSEIQIAPQTPQYETYKGPRGDEVKKTAERIRKDILTEKEEAGVEAKKKGDEAFRAGNFEEAVGGYQQAIVYCHPHNAVCWSNMSAALLKLKRWSEAEKAAKMALREHASIHGWHTGMFHIKVYHRLGLANREMGRWEAAAQYFFKALEINPNNSAASDEAEATMALLDSRGYADRPPDYEGFKKLARERWEKTRSQEDSWASRITEDDFEILVGTGCMPWAEDVENQLAVSKGVKQMELPFFEVPEFRAIIDDAQMPGNHSREVERECNECRCLPGVAPHMFCPACYSMSYCSEVCAVFGWKAHKTYCYDNRIAHKTLPKGRAADAEMFKKIRKFDETRKQVLGQACFVALGLLKLESRYDFQTHAGVIFVKYDPDPKTPVKVLAIKKMSIPELEEKYPASFLPEGQSSLSQKRQQMDVESKKTGALGTAVCITIVEDGKWHSAMCAFFPVTKGFLDSAPTKGRDFEDGWEEYYVDALNGS</sequence>
<dbReference type="Gene3D" id="6.10.140.2220">
    <property type="match status" value="1"/>
</dbReference>
<keyword evidence="10" id="KW-1185">Reference proteome</keyword>
<evidence type="ECO:0000256" key="2">
    <source>
        <dbReference type="ARBA" id="ARBA00022771"/>
    </source>
</evidence>
<evidence type="ECO:0000256" key="7">
    <source>
        <dbReference type="SAM" id="MobiDB-lite"/>
    </source>
</evidence>
<feature type="compositionally biased region" description="Polar residues" evidence="7">
    <location>
        <begin position="13"/>
        <end position="25"/>
    </location>
</feature>
<dbReference type="HOGENOM" id="CLU_514075_0_0_1"/>
<feature type="repeat" description="TPR" evidence="6">
    <location>
        <begin position="169"/>
        <end position="202"/>
    </location>
</feature>
<gene>
    <name evidence="9" type="ORF">M407DRAFT_28865</name>
</gene>
<evidence type="ECO:0000313" key="10">
    <source>
        <dbReference type="Proteomes" id="UP000054248"/>
    </source>
</evidence>
<dbReference type="Pfam" id="PF00515">
    <property type="entry name" value="TPR_1"/>
    <property type="match status" value="1"/>
</dbReference>
<dbReference type="GO" id="GO:0008270">
    <property type="term" value="F:zinc ion binding"/>
    <property type="evidence" value="ECO:0007669"/>
    <property type="project" value="UniProtKB-KW"/>
</dbReference>
<accession>A0A0C3KJ91</accession>
<dbReference type="PROSITE" id="PS50865">
    <property type="entry name" value="ZF_MYND_2"/>
    <property type="match status" value="1"/>
</dbReference>
<proteinExistence type="predicted"/>
<evidence type="ECO:0000256" key="3">
    <source>
        <dbReference type="ARBA" id="ARBA00022803"/>
    </source>
</evidence>
<evidence type="ECO:0000256" key="6">
    <source>
        <dbReference type="PROSITE-ProRule" id="PRU00339"/>
    </source>
</evidence>
<reference evidence="9 10" key="1">
    <citation type="submission" date="2014-04" db="EMBL/GenBank/DDBJ databases">
        <authorList>
            <consortium name="DOE Joint Genome Institute"/>
            <person name="Kuo A."/>
            <person name="Girlanda M."/>
            <person name="Perotto S."/>
            <person name="Kohler A."/>
            <person name="Nagy L.G."/>
            <person name="Floudas D."/>
            <person name="Copeland A."/>
            <person name="Barry K.W."/>
            <person name="Cichocki N."/>
            <person name="Veneault-Fourrey C."/>
            <person name="LaButti K."/>
            <person name="Lindquist E.A."/>
            <person name="Lipzen A."/>
            <person name="Lundell T."/>
            <person name="Morin E."/>
            <person name="Murat C."/>
            <person name="Sun H."/>
            <person name="Tunlid A."/>
            <person name="Henrissat B."/>
            <person name="Grigoriev I.V."/>
            <person name="Hibbett D.S."/>
            <person name="Martin F."/>
            <person name="Nordberg H.P."/>
            <person name="Cantor M.N."/>
            <person name="Hua S.X."/>
        </authorList>
    </citation>
    <scope>NUCLEOTIDE SEQUENCE [LARGE SCALE GENOMIC DNA]</scope>
    <source>
        <strain evidence="9 10">MUT 4182</strain>
    </source>
</reference>
<evidence type="ECO:0000256" key="5">
    <source>
        <dbReference type="PROSITE-ProRule" id="PRU00134"/>
    </source>
</evidence>
<dbReference type="PROSITE" id="PS50293">
    <property type="entry name" value="TPR_REGION"/>
    <property type="match status" value="1"/>
</dbReference>